<sequence>MYINLNLKMSHDKKLSKKSYVIHKCIQYLLDNNKYEENIFTPDFNKLTSNDYLDQVVRHAHKIHYKKICSHNIEFETPEKNYFIDDSSIHSSNGWFEYDLKVVYNEQGEEITEPCCNKRFFTGVSDDILKFNNSVNFSLNTKICLCQDNIEYEN</sequence>
<reference evidence="1" key="1">
    <citation type="journal article" date="2020" name="Nature">
        <title>Giant virus diversity and host interactions through global metagenomics.</title>
        <authorList>
            <person name="Schulz F."/>
            <person name="Roux S."/>
            <person name="Paez-Espino D."/>
            <person name="Jungbluth S."/>
            <person name="Walsh D.A."/>
            <person name="Denef V.J."/>
            <person name="McMahon K.D."/>
            <person name="Konstantinidis K.T."/>
            <person name="Eloe-Fadrosh E.A."/>
            <person name="Kyrpides N.C."/>
            <person name="Woyke T."/>
        </authorList>
    </citation>
    <scope>NUCLEOTIDE SEQUENCE</scope>
    <source>
        <strain evidence="1">GVMAG-M-3300027736-24</strain>
    </source>
</reference>
<dbReference type="EMBL" id="MN740429">
    <property type="protein sequence ID" value="QHU05943.1"/>
    <property type="molecule type" value="Genomic_DNA"/>
</dbReference>
<organism evidence="1">
    <name type="scientific">viral metagenome</name>
    <dbReference type="NCBI Taxonomy" id="1070528"/>
    <lineage>
        <taxon>unclassified sequences</taxon>
        <taxon>metagenomes</taxon>
        <taxon>organismal metagenomes</taxon>
    </lineage>
</organism>
<dbReference type="AlphaFoldDB" id="A0A6C0JKQ3"/>
<evidence type="ECO:0000313" key="1">
    <source>
        <dbReference type="EMBL" id="QHU05943.1"/>
    </source>
</evidence>
<name>A0A6C0JKQ3_9ZZZZ</name>
<proteinExistence type="predicted"/>
<accession>A0A6C0JKQ3</accession>
<protein>
    <submittedName>
        <fullName evidence="1">Uncharacterized protein</fullName>
    </submittedName>
</protein>